<proteinExistence type="predicted"/>
<sequence length="53" mass="6090">MKFPNHFAYIAGDENCSTAKLFTCYAFYSLNEEHVQTVLRSIGQGFQRTHFAV</sequence>
<organism evidence="1 2">
    <name type="scientific">Gryllus longicercus</name>
    <dbReference type="NCBI Taxonomy" id="2509291"/>
    <lineage>
        <taxon>Eukaryota</taxon>
        <taxon>Metazoa</taxon>
        <taxon>Ecdysozoa</taxon>
        <taxon>Arthropoda</taxon>
        <taxon>Hexapoda</taxon>
        <taxon>Insecta</taxon>
        <taxon>Pterygota</taxon>
        <taxon>Neoptera</taxon>
        <taxon>Polyneoptera</taxon>
        <taxon>Orthoptera</taxon>
        <taxon>Ensifera</taxon>
        <taxon>Gryllidea</taxon>
        <taxon>Grylloidea</taxon>
        <taxon>Gryllidae</taxon>
        <taxon>Gryllinae</taxon>
        <taxon>Gryllus</taxon>
    </lineage>
</organism>
<gene>
    <name evidence="1" type="ORF">R5R35_003720</name>
</gene>
<evidence type="ECO:0000313" key="2">
    <source>
        <dbReference type="Proteomes" id="UP001378592"/>
    </source>
</evidence>
<name>A0AAN9WCC4_9ORTH</name>
<accession>A0AAN9WCC4</accession>
<protein>
    <submittedName>
        <fullName evidence="1">Uncharacterized protein</fullName>
    </submittedName>
</protein>
<comment type="caution">
    <text evidence="1">The sequence shown here is derived from an EMBL/GenBank/DDBJ whole genome shotgun (WGS) entry which is preliminary data.</text>
</comment>
<evidence type="ECO:0000313" key="1">
    <source>
        <dbReference type="EMBL" id="KAK7870333.1"/>
    </source>
</evidence>
<dbReference type="EMBL" id="JAZDUA010000060">
    <property type="protein sequence ID" value="KAK7870333.1"/>
    <property type="molecule type" value="Genomic_DNA"/>
</dbReference>
<keyword evidence="2" id="KW-1185">Reference proteome</keyword>
<reference evidence="1 2" key="1">
    <citation type="submission" date="2024-03" db="EMBL/GenBank/DDBJ databases">
        <title>The genome assembly and annotation of the cricket Gryllus longicercus Weissman &amp; Gray.</title>
        <authorList>
            <person name="Szrajer S."/>
            <person name="Gray D."/>
            <person name="Ylla G."/>
        </authorList>
    </citation>
    <scope>NUCLEOTIDE SEQUENCE [LARGE SCALE GENOMIC DNA]</scope>
    <source>
        <strain evidence="1">DAG 2021-001</strain>
        <tissue evidence="1">Whole body minus gut</tissue>
    </source>
</reference>
<dbReference type="Gene3D" id="2.30.29.30">
    <property type="entry name" value="Pleckstrin-homology domain (PH domain)/Phosphotyrosine-binding domain (PTB)"/>
    <property type="match status" value="1"/>
</dbReference>
<dbReference type="AlphaFoldDB" id="A0AAN9WCC4"/>
<dbReference type="InterPro" id="IPR011993">
    <property type="entry name" value="PH-like_dom_sf"/>
</dbReference>
<dbReference type="SUPFAM" id="SSF50729">
    <property type="entry name" value="PH domain-like"/>
    <property type="match status" value="1"/>
</dbReference>
<dbReference type="Proteomes" id="UP001378592">
    <property type="component" value="Unassembled WGS sequence"/>
</dbReference>